<feature type="transmembrane region" description="Helical" evidence="2">
    <location>
        <begin position="526"/>
        <end position="548"/>
    </location>
</feature>
<dbReference type="InterPro" id="IPR009003">
    <property type="entry name" value="Peptidase_S1_PA"/>
</dbReference>
<feature type="region of interest" description="Disordered" evidence="1">
    <location>
        <begin position="112"/>
        <end position="148"/>
    </location>
</feature>
<dbReference type="AlphaFoldDB" id="A0A1Q9CAK6"/>
<keyword evidence="2" id="KW-0812">Transmembrane</keyword>
<evidence type="ECO:0000256" key="1">
    <source>
        <dbReference type="SAM" id="MobiDB-lite"/>
    </source>
</evidence>
<feature type="compositionally biased region" description="Basic residues" evidence="1">
    <location>
        <begin position="124"/>
        <end position="134"/>
    </location>
</feature>
<dbReference type="EMBL" id="LSRX01001430">
    <property type="protein sequence ID" value="OLP79959.1"/>
    <property type="molecule type" value="Genomic_DNA"/>
</dbReference>
<feature type="transmembrane region" description="Helical" evidence="2">
    <location>
        <begin position="468"/>
        <end position="487"/>
    </location>
</feature>
<dbReference type="Pfam" id="PF13365">
    <property type="entry name" value="Trypsin_2"/>
    <property type="match status" value="1"/>
</dbReference>
<evidence type="ECO:0000313" key="4">
    <source>
        <dbReference type="Proteomes" id="UP000186817"/>
    </source>
</evidence>
<dbReference type="OrthoDB" id="413381at2759"/>
<evidence type="ECO:0000256" key="2">
    <source>
        <dbReference type="SAM" id="Phobius"/>
    </source>
</evidence>
<comment type="caution">
    <text evidence="3">The sequence shown here is derived from an EMBL/GenBank/DDBJ whole genome shotgun (WGS) entry which is preliminary data.</text>
</comment>
<organism evidence="3 4">
    <name type="scientific">Symbiodinium microadriaticum</name>
    <name type="common">Dinoflagellate</name>
    <name type="synonym">Zooxanthella microadriatica</name>
    <dbReference type="NCBI Taxonomy" id="2951"/>
    <lineage>
        <taxon>Eukaryota</taxon>
        <taxon>Sar</taxon>
        <taxon>Alveolata</taxon>
        <taxon>Dinophyceae</taxon>
        <taxon>Suessiales</taxon>
        <taxon>Symbiodiniaceae</taxon>
        <taxon>Symbiodinium</taxon>
    </lineage>
</organism>
<proteinExistence type="predicted"/>
<evidence type="ECO:0008006" key="5">
    <source>
        <dbReference type="Google" id="ProtNLM"/>
    </source>
</evidence>
<reference evidence="3 4" key="1">
    <citation type="submission" date="2016-02" db="EMBL/GenBank/DDBJ databases">
        <title>Genome analysis of coral dinoflagellate symbionts highlights evolutionary adaptations to a symbiotic lifestyle.</title>
        <authorList>
            <person name="Aranda M."/>
            <person name="Li Y."/>
            <person name="Liew Y.J."/>
            <person name="Baumgarten S."/>
            <person name="Simakov O."/>
            <person name="Wilson M."/>
            <person name="Piel J."/>
            <person name="Ashoor H."/>
            <person name="Bougouffa S."/>
            <person name="Bajic V.B."/>
            <person name="Ryu T."/>
            <person name="Ravasi T."/>
            <person name="Bayer T."/>
            <person name="Micklem G."/>
            <person name="Kim H."/>
            <person name="Bhak J."/>
            <person name="Lajeunesse T.C."/>
            <person name="Voolstra C.R."/>
        </authorList>
    </citation>
    <scope>NUCLEOTIDE SEQUENCE [LARGE SCALE GENOMIC DNA]</scope>
    <source>
        <strain evidence="3 4">CCMP2467</strain>
    </source>
</reference>
<keyword evidence="4" id="KW-1185">Reference proteome</keyword>
<dbReference type="Proteomes" id="UP000186817">
    <property type="component" value="Unassembled WGS sequence"/>
</dbReference>
<feature type="transmembrane region" description="Helical" evidence="2">
    <location>
        <begin position="47"/>
        <end position="65"/>
    </location>
</feature>
<keyword evidence="2" id="KW-0472">Membrane</keyword>
<accession>A0A1Q9CAK6</accession>
<evidence type="ECO:0000313" key="3">
    <source>
        <dbReference type="EMBL" id="OLP79959.1"/>
    </source>
</evidence>
<feature type="transmembrane region" description="Helical" evidence="2">
    <location>
        <begin position="444"/>
        <end position="461"/>
    </location>
</feature>
<keyword evidence="2" id="KW-1133">Transmembrane helix</keyword>
<protein>
    <recommendedName>
        <fullName evidence="5">Serine protease</fullName>
    </recommendedName>
</protein>
<gene>
    <name evidence="3" type="ORF">AK812_SmicGene39684</name>
</gene>
<name>A0A1Q9CAK6_SYMMI</name>
<dbReference type="Gene3D" id="2.40.10.120">
    <property type="match status" value="1"/>
</dbReference>
<feature type="transmembrane region" description="Helical" evidence="2">
    <location>
        <begin position="499"/>
        <end position="519"/>
    </location>
</feature>
<sequence length="629" mass="70833">MRRLICPTTRTAHIRKRSFSTIITTEDICDSDGLMDKGRRLVSKSHGYGRIIVIWPALVCFFQVWRRELAPAATDSGRGFIFRQVSSSLVQRDIEARSAKLACRARKAAAAAKAADTAEEDSKPKKKRRGKAKPKPSDAETADGAASAWEKKRDQMLLAAVRITSHGGAQGSGFVISASANGTFVLTNHHVIRDSIHQHDRWDPVSESSKKVDRFMPVTVESFDYDERGRHLRTVQSAADIVAYSMYGDKWSFEGDLALVKLKAPITNPAATVIDEGDFDEVRALDEIIMFGCPDASELPLPTTGHVASLSEQKAGIGLMLSQVFGNPGSSGSAVFRYSEKRSRYEVIAIHSLTDSRGKLTDVGRGYFLRLAIQAPEIHKFLRLHNMGHLLGLEAGQSNESQDTCLARTSFHTQEIAEIEWVACMAAQEQDAVCPSVWYARVKWGMLIFWIFFTGVDLWMWHWNQSPLWLLACLAVTNGWGWLDAVLRYPVLHDIDSPFTLKNLLLILAKICWLITVFLRHKSHPVSFVLCSMLAIVVPMFYAMLLPLDETEQVYNLIKSMYTDEDILVRCWRFLRNPRQTMEAWNRQRHRIIKRGCEEIAERTPTVAAKLGELSPTRRAMLRKPGRSV</sequence>
<dbReference type="SUPFAM" id="SSF50494">
    <property type="entry name" value="Trypsin-like serine proteases"/>
    <property type="match status" value="1"/>
</dbReference>